<evidence type="ECO:0000313" key="8">
    <source>
        <dbReference type="Proteomes" id="UP000467700"/>
    </source>
</evidence>
<comment type="subcellular location">
    <subcellularLocation>
        <location evidence="1">Membrane</location>
        <topology evidence="1">Single-pass membrane protein</topology>
    </subcellularLocation>
</comment>
<feature type="compositionally biased region" description="Low complexity" evidence="5">
    <location>
        <begin position="123"/>
        <end position="132"/>
    </location>
</feature>
<name>A0A8S0W2D6_CYCAE</name>
<evidence type="ECO:0000256" key="3">
    <source>
        <dbReference type="ARBA" id="ARBA00022989"/>
    </source>
</evidence>
<evidence type="ECO:0000256" key="6">
    <source>
        <dbReference type="SAM" id="Phobius"/>
    </source>
</evidence>
<keyword evidence="8" id="KW-1185">Reference proteome</keyword>
<evidence type="ECO:0000256" key="1">
    <source>
        <dbReference type="ARBA" id="ARBA00004167"/>
    </source>
</evidence>
<organism evidence="7 8">
    <name type="scientific">Cyclocybe aegerita</name>
    <name type="common">Black poplar mushroom</name>
    <name type="synonym">Agrocybe aegerita</name>
    <dbReference type="NCBI Taxonomy" id="1973307"/>
    <lineage>
        <taxon>Eukaryota</taxon>
        <taxon>Fungi</taxon>
        <taxon>Dikarya</taxon>
        <taxon>Basidiomycota</taxon>
        <taxon>Agaricomycotina</taxon>
        <taxon>Agaricomycetes</taxon>
        <taxon>Agaricomycetidae</taxon>
        <taxon>Agaricales</taxon>
        <taxon>Agaricineae</taxon>
        <taxon>Bolbitiaceae</taxon>
        <taxon>Cyclocybe</taxon>
    </lineage>
</organism>
<dbReference type="OrthoDB" id="2693038at2759"/>
<feature type="compositionally biased region" description="Low complexity" evidence="5">
    <location>
        <begin position="295"/>
        <end position="308"/>
    </location>
</feature>
<dbReference type="EMBL" id="CACVBS010000024">
    <property type="protein sequence ID" value="CAA7259554.1"/>
    <property type="molecule type" value="Genomic_DNA"/>
</dbReference>
<accession>A0A8S0W2D6</accession>
<evidence type="ECO:0000256" key="2">
    <source>
        <dbReference type="ARBA" id="ARBA00022692"/>
    </source>
</evidence>
<feature type="region of interest" description="Disordered" evidence="5">
    <location>
        <begin position="227"/>
        <end position="359"/>
    </location>
</feature>
<gene>
    <name evidence="7" type="ORF">AAE3_LOCUS1569</name>
</gene>
<keyword evidence="3 6" id="KW-1133">Transmembrane helix</keyword>
<sequence>MESHYSGSNNEAALGSRYPRGAWQSTAFLLLYPPHPRRLNPRLPPPHLSVLYPSRSFSVPCGLDGPASRSYASREASPRYNSPTDSITEVTHRDFFGILDLQRVLLGFNFSLSLVDDVNSTSETSASSSSSITPPPTSETSQLGATTHTVTAFASDTSASAAPSEVATPQRSSFLQNKAASGVVFGIVGLIGLILIVFLATFALRRRRNKKLLEDAVSFDPSKVGTVYQDMEAGPGGEKASMSTAHGSTGQEVRQAPAFADYGPPRPYMPPPSNMSPYASPVVGQHPPAPWGTSPYQNPQQYPAYPTQSQNFDQRSRRSRSSSAEIKFAPGQAHPTPSLGRYDAPSSGPLQRNQHTRLL</sequence>
<protein>
    <recommendedName>
        <fullName evidence="9">Transmembrane protein</fullName>
    </recommendedName>
</protein>
<dbReference type="PANTHER" id="PTHR15549">
    <property type="entry name" value="PAIRED IMMUNOGLOBULIN-LIKE TYPE 2 RECEPTOR"/>
    <property type="match status" value="1"/>
</dbReference>
<reference evidence="7 8" key="1">
    <citation type="submission" date="2020-01" db="EMBL/GenBank/DDBJ databases">
        <authorList>
            <person name="Gupta K D."/>
        </authorList>
    </citation>
    <scope>NUCLEOTIDE SEQUENCE [LARGE SCALE GENOMIC DNA]</scope>
</reference>
<comment type="caution">
    <text evidence="7">The sequence shown here is derived from an EMBL/GenBank/DDBJ whole genome shotgun (WGS) entry which is preliminary data.</text>
</comment>
<evidence type="ECO:0008006" key="9">
    <source>
        <dbReference type="Google" id="ProtNLM"/>
    </source>
</evidence>
<feature type="compositionally biased region" description="Polar residues" evidence="5">
    <location>
        <begin position="241"/>
        <end position="252"/>
    </location>
</feature>
<dbReference type="PANTHER" id="PTHR15549:SF30">
    <property type="entry name" value="MID2 DOMAIN-CONTAINING PROTEIN"/>
    <property type="match status" value="1"/>
</dbReference>
<dbReference type="Proteomes" id="UP000467700">
    <property type="component" value="Unassembled WGS sequence"/>
</dbReference>
<dbReference type="AlphaFoldDB" id="A0A8S0W2D6"/>
<dbReference type="GO" id="GO:0071944">
    <property type="term" value="C:cell periphery"/>
    <property type="evidence" value="ECO:0007669"/>
    <property type="project" value="UniProtKB-ARBA"/>
</dbReference>
<evidence type="ECO:0000256" key="5">
    <source>
        <dbReference type="SAM" id="MobiDB-lite"/>
    </source>
</evidence>
<feature type="transmembrane region" description="Helical" evidence="6">
    <location>
        <begin position="179"/>
        <end position="204"/>
    </location>
</feature>
<proteinExistence type="predicted"/>
<dbReference type="GO" id="GO:0016020">
    <property type="term" value="C:membrane"/>
    <property type="evidence" value="ECO:0007669"/>
    <property type="project" value="UniProtKB-SubCell"/>
</dbReference>
<evidence type="ECO:0000256" key="4">
    <source>
        <dbReference type="ARBA" id="ARBA00023136"/>
    </source>
</evidence>
<keyword evidence="2 6" id="KW-0812">Transmembrane</keyword>
<feature type="compositionally biased region" description="Pro residues" evidence="5">
    <location>
        <begin position="264"/>
        <end position="274"/>
    </location>
</feature>
<keyword evidence="4 6" id="KW-0472">Membrane</keyword>
<evidence type="ECO:0000313" key="7">
    <source>
        <dbReference type="EMBL" id="CAA7259554.1"/>
    </source>
</evidence>
<dbReference type="InterPro" id="IPR051694">
    <property type="entry name" value="Immunoregulatory_rcpt-like"/>
</dbReference>
<feature type="region of interest" description="Disordered" evidence="5">
    <location>
        <begin position="123"/>
        <end position="143"/>
    </location>
</feature>